<dbReference type="InterPro" id="IPR008278">
    <property type="entry name" value="4-PPantetheinyl_Trfase_dom"/>
</dbReference>
<keyword evidence="2 5" id="KW-0808">Transferase</keyword>
<evidence type="ECO:0000256" key="2">
    <source>
        <dbReference type="ARBA" id="ARBA00022679"/>
    </source>
</evidence>
<dbReference type="PANTHER" id="PTHR12215">
    <property type="entry name" value="PHOSPHOPANTETHEINE TRANSFERASE"/>
    <property type="match status" value="1"/>
</dbReference>
<organism evidence="5 6">
    <name type="scientific">Flavobacterium endoglycinae</name>
    <dbReference type="NCBI Taxonomy" id="2816357"/>
    <lineage>
        <taxon>Bacteria</taxon>
        <taxon>Pseudomonadati</taxon>
        <taxon>Bacteroidota</taxon>
        <taxon>Flavobacteriia</taxon>
        <taxon>Flavobacteriales</taxon>
        <taxon>Flavobacteriaceae</taxon>
        <taxon>Flavobacterium</taxon>
    </lineage>
</organism>
<name>A0ABX7QCJ2_9FLAO</name>
<dbReference type="Pfam" id="PF01648">
    <property type="entry name" value="ACPS"/>
    <property type="match status" value="1"/>
</dbReference>
<evidence type="ECO:0000259" key="3">
    <source>
        <dbReference type="Pfam" id="PF01648"/>
    </source>
</evidence>
<keyword evidence="6" id="KW-1185">Reference proteome</keyword>
<reference evidence="5 6" key="1">
    <citation type="submission" date="2021-03" db="EMBL/GenBank/DDBJ databases">
        <title>Flavobacterium kribbensis sp. nov, an endophytic bacteria, isolated from soybean.</title>
        <authorList>
            <person name="Lee J."/>
            <person name="Seo J."/>
        </authorList>
    </citation>
    <scope>NUCLEOTIDE SEQUENCE [LARGE SCALE GENOMIC DNA]</scope>
    <source>
        <strain evidence="5 6">BB8</strain>
    </source>
</reference>
<dbReference type="SUPFAM" id="SSF56214">
    <property type="entry name" value="4'-phosphopantetheinyl transferase"/>
    <property type="match status" value="2"/>
</dbReference>
<feature type="domain" description="4'-phosphopantetheinyl transferase" evidence="3">
    <location>
        <begin position="104"/>
        <end position="182"/>
    </location>
</feature>
<gene>
    <name evidence="5" type="ORF">J0383_19250</name>
</gene>
<dbReference type="Gene3D" id="3.90.470.20">
    <property type="entry name" value="4'-phosphopantetheinyl transferase domain"/>
    <property type="match status" value="2"/>
</dbReference>
<evidence type="ECO:0000313" key="5">
    <source>
        <dbReference type="EMBL" id="QSW88379.1"/>
    </source>
</evidence>
<feature type="domain" description="4'-phosphopantetheinyl transferase N-terminal" evidence="4">
    <location>
        <begin position="26"/>
        <end position="97"/>
    </location>
</feature>
<evidence type="ECO:0000259" key="4">
    <source>
        <dbReference type="Pfam" id="PF22624"/>
    </source>
</evidence>
<accession>A0ABX7QCJ2</accession>
<dbReference type="PANTHER" id="PTHR12215:SF10">
    <property type="entry name" value="L-AMINOADIPATE-SEMIALDEHYDE DEHYDROGENASE-PHOSPHOPANTETHEINYL TRANSFERASE"/>
    <property type="match status" value="1"/>
</dbReference>
<protein>
    <submittedName>
        <fullName evidence="5">4'-phosphopantetheinyl transferase superfamily protein</fullName>
    </submittedName>
</protein>
<proteinExistence type="inferred from homology"/>
<dbReference type="InterPro" id="IPR050559">
    <property type="entry name" value="P-Pant_transferase_sf"/>
</dbReference>
<comment type="similarity">
    <text evidence="1">Belongs to the P-Pant transferase superfamily. Gsp/Sfp/HetI/AcpT family.</text>
</comment>
<dbReference type="Proteomes" id="UP000663440">
    <property type="component" value="Chromosome"/>
</dbReference>
<evidence type="ECO:0000256" key="1">
    <source>
        <dbReference type="ARBA" id="ARBA00010990"/>
    </source>
</evidence>
<dbReference type="RefSeq" id="WP_207295582.1">
    <property type="nucleotide sequence ID" value="NZ_CP071448.1"/>
</dbReference>
<dbReference type="InterPro" id="IPR055066">
    <property type="entry name" value="AASDHPPT_N"/>
</dbReference>
<dbReference type="Pfam" id="PF22624">
    <property type="entry name" value="AASDHPPT_N"/>
    <property type="match status" value="1"/>
</dbReference>
<dbReference type="EMBL" id="CP071448">
    <property type="protein sequence ID" value="QSW88379.1"/>
    <property type="molecule type" value="Genomic_DNA"/>
</dbReference>
<sequence length="216" mass="25128">MTQILYAYISEENHQYLVKKYLDDFPEDFQKKVLAYKRWQDAQLSLLGRLLLKIGLHNKNKEYKNKTISYTGYQKPYLADCSVTFNISHAGEIVVCVLSENLDIGVDIEILSDISIEDYESLMTKRELSFIKNEVDNKVAFFDYWTQKEAVIKANGKGLSIPLKSFEIINNKTVIDKESFFLKKVHLDQNYRCHIAFKNALDPTIENPRIVQLCDL</sequence>
<dbReference type="GO" id="GO:0016740">
    <property type="term" value="F:transferase activity"/>
    <property type="evidence" value="ECO:0007669"/>
    <property type="project" value="UniProtKB-KW"/>
</dbReference>
<dbReference type="InterPro" id="IPR037143">
    <property type="entry name" value="4-PPantetheinyl_Trfase_dom_sf"/>
</dbReference>
<evidence type="ECO:0000313" key="6">
    <source>
        <dbReference type="Proteomes" id="UP000663440"/>
    </source>
</evidence>